<evidence type="ECO:0000313" key="4">
    <source>
        <dbReference type="Proteomes" id="UP000017548"/>
    </source>
</evidence>
<feature type="chain" id="PRO_5046846531" evidence="2">
    <location>
        <begin position="29"/>
        <end position="509"/>
    </location>
</feature>
<evidence type="ECO:0000256" key="2">
    <source>
        <dbReference type="SAM" id="SignalP"/>
    </source>
</evidence>
<gene>
    <name evidence="3" type="ORF">SHD_3203</name>
</gene>
<keyword evidence="4" id="KW-1185">Reference proteome</keyword>
<evidence type="ECO:0000256" key="1">
    <source>
        <dbReference type="SAM" id="Coils"/>
    </source>
</evidence>
<sequence>MFYEALMRTAVVISMLLFGVLTSVNASAKDNELVFASDFEGNRLSQPWSWIMGCQFEGAEPHSGESALLCAEGNSSIVSKFPVSEAGLLEFWVKTQNIQTQYRINVLTSPVLKLDAQWQHVALIDITPNTTEYLAHRVSIDDPSRQYIRLDIEAINGPISLDDLTLDKIRLDIALQKNEQKIIGGILDKLKEDKNYEVQAESFRTLGKNYAAQLESQRQYLEYSNAIYSSITFVLATSERNKMSNPLGYNTFRSVLTDAKRVASPIQQARLGSMVKPFGDLATATLNVVSAGAYSAFAEPFKSFLAATFDRSNYDNSDLSRSDKKFAEENGLKIYQQAERFMSEIEKELQQVTALDNDLVSMQKNLDAFRKDLDKHLRSYLQHASIARTPENYSKVMSKDEQTRAQIMADVNANISAKAEALLASNSNAELVQYMIKTTEKMDEFQEFKERFNQITSAMLTFYDRFERSIAAEQNPFTDPSDRAVWEQHAQSARNYIRQSKEAFTKAFM</sequence>
<feature type="signal peptide" evidence="2">
    <location>
        <begin position="1"/>
        <end position="28"/>
    </location>
</feature>
<reference evidence="3 4" key="1">
    <citation type="journal article" date="2013" name="Genome Announc.">
        <title>Draft Genome Sequence of Shewanella decolorationis S12, a Dye-Degrading Bacterium Isolated from a Wastewater Treatment Plant.</title>
        <authorList>
            <person name="Xu M."/>
            <person name="Fang Y."/>
            <person name="Liu J."/>
            <person name="Chen X."/>
            <person name="Sun G."/>
            <person name="Guo J."/>
            <person name="Hua Z."/>
            <person name="Tu Q."/>
            <person name="Wu L."/>
            <person name="Zhou J."/>
            <person name="Liu X."/>
        </authorList>
    </citation>
    <scope>NUCLEOTIDE SEQUENCE [LARGE SCALE GENOMIC DNA]</scope>
    <source>
        <strain evidence="3 4">S12</strain>
    </source>
</reference>
<proteinExistence type="predicted"/>
<keyword evidence="1" id="KW-0175">Coiled coil</keyword>
<organism evidence="3 4">
    <name type="scientific">Shewanella decolorationis S12</name>
    <dbReference type="NCBI Taxonomy" id="1353536"/>
    <lineage>
        <taxon>Bacteria</taxon>
        <taxon>Pseudomonadati</taxon>
        <taxon>Pseudomonadota</taxon>
        <taxon>Gammaproteobacteria</taxon>
        <taxon>Alteromonadales</taxon>
        <taxon>Shewanellaceae</taxon>
        <taxon>Shewanella</taxon>
    </lineage>
</organism>
<protein>
    <submittedName>
        <fullName evidence="3">C-terminal bar domain-containing protein</fullName>
    </submittedName>
</protein>
<evidence type="ECO:0000313" key="3">
    <source>
        <dbReference type="EMBL" id="ESE40074.1"/>
    </source>
</evidence>
<comment type="caution">
    <text evidence="3">The sequence shown here is derived from an EMBL/GenBank/DDBJ whole genome shotgun (WGS) entry which is preliminary data.</text>
</comment>
<dbReference type="Proteomes" id="UP000017548">
    <property type="component" value="Unassembled WGS sequence"/>
</dbReference>
<accession>A0ABP2Z1G6</accession>
<dbReference type="EMBL" id="AXZL01000073">
    <property type="protein sequence ID" value="ESE40074.1"/>
    <property type="molecule type" value="Genomic_DNA"/>
</dbReference>
<keyword evidence="2" id="KW-0732">Signal</keyword>
<feature type="coiled-coil region" evidence="1">
    <location>
        <begin position="335"/>
        <end position="365"/>
    </location>
</feature>
<name>A0ABP2Z1G6_9GAMM</name>